<keyword evidence="2" id="KW-0472">Membrane</keyword>
<keyword evidence="2" id="KW-1133">Transmembrane helix</keyword>
<evidence type="ECO:0000256" key="2">
    <source>
        <dbReference type="SAM" id="Phobius"/>
    </source>
</evidence>
<comment type="caution">
    <text evidence="3">The sequence shown here is derived from an EMBL/GenBank/DDBJ whole genome shotgun (WGS) entry which is preliminary data.</text>
</comment>
<proteinExistence type="predicted"/>
<evidence type="ECO:0000313" key="3">
    <source>
        <dbReference type="EMBL" id="GLK12219.1"/>
    </source>
</evidence>
<organism evidence="3 4">
    <name type="scientific">Streptosporangium carneum</name>
    <dbReference type="NCBI Taxonomy" id="47481"/>
    <lineage>
        <taxon>Bacteria</taxon>
        <taxon>Bacillati</taxon>
        <taxon>Actinomycetota</taxon>
        <taxon>Actinomycetes</taxon>
        <taxon>Streptosporangiales</taxon>
        <taxon>Streptosporangiaceae</taxon>
        <taxon>Streptosporangium</taxon>
    </lineage>
</organism>
<keyword evidence="4" id="KW-1185">Reference proteome</keyword>
<protein>
    <submittedName>
        <fullName evidence="3">Uncharacterized protein</fullName>
    </submittedName>
</protein>
<dbReference type="Proteomes" id="UP001143474">
    <property type="component" value="Unassembled WGS sequence"/>
</dbReference>
<dbReference type="RefSeq" id="WP_271220560.1">
    <property type="nucleotide sequence ID" value="NZ_BAAAVD010000004.1"/>
</dbReference>
<keyword evidence="2" id="KW-0812">Transmembrane</keyword>
<dbReference type="AlphaFoldDB" id="A0A9W6MF31"/>
<reference evidence="3" key="1">
    <citation type="journal article" date="2014" name="Int. J. Syst. Evol. Microbiol.">
        <title>Complete genome sequence of Corynebacterium casei LMG S-19264T (=DSM 44701T), isolated from a smear-ripened cheese.</title>
        <authorList>
            <consortium name="US DOE Joint Genome Institute (JGI-PGF)"/>
            <person name="Walter F."/>
            <person name="Albersmeier A."/>
            <person name="Kalinowski J."/>
            <person name="Ruckert C."/>
        </authorList>
    </citation>
    <scope>NUCLEOTIDE SEQUENCE</scope>
    <source>
        <strain evidence="3">VKM Ac-2007</strain>
    </source>
</reference>
<gene>
    <name evidence="3" type="ORF">GCM10017600_56280</name>
</gene>
<feature type="region of interest" description="Disordered" evidence="1">
    <location>
        <begin position="51"/>
        <end position="70"/>
    </location>
</feature>
<dbReference type="EMBL" id="BSEV01000015">
    <property type="protein sequence ID" value="GLK12219.1"/>
    <property type="molecule type" value="Genomic_DNA"/>
</dbReference>
<accession>A0A9W6MF31</accession>
<reference evidence="3" key="2">
    <citation type="submission" date="2023-01" db="EMBL/GenBank/DDBJ databases">
        <authorList>
            <person name="Sun Q."/>
            <person name="Evtushenko L."/>
        </authorList>
    </citation>
    <scope>NUCLEOTIDE SEQUENCE</scope>
    <source>
        <strain evidence="3">VKM Ac-2007</strain>
    </source>
</reference>
<feature type="transmembrane region" description="Helical" evidence="2">
    <location>
        <begin position="15"/>
        <end position="40"/>
    </location>
</feature>
<name>A0A9W6MF31_9ACTN</name>
<evidence type="ECO:0000256" key="1">
    <source>
        <dbReference type="SAM" id="MobiDB-lite"/>
    </source>
</evidence>
<evidence type="ECO:0000313" key="4">
    <source>
        <dbReference type="Proteomes" id="UP001143474"/>
    </source>
</evidence>
<sequence>MEDILEEIPDGPFGVFVFLIIIMVTGIFILAVVLSICGLFTGTGEFRWGGYGSGGSDGDDDGDGDGGDWD</sequence>
<feature type="compositionally biased region" description="Acidic residues" evidence="1">
    <location>
        <begin position="57"/>
        <end position="70"/>
    </location>
</feature>